<keyword evidence="2" id="KW-1185">Reference proteome</keyword>
<gene>
    <name evidence="1" type="ORF">M9H77_05886</name>
</gene>
<proteinExistence type="predicted"/>
<evidence type="ECO:0000313" key="1">
    <source>
        <dbReference type="EMBL" id="KAI5674936.1"/>
    </source>
</evidence>
<protein>
    <submittedName>
        <fullName evidence="1">Uncharacterized protein</fullName>
    </submittedName>
</protein>
<dbReference type="Proteomes" id="UP001060085">
    <property type="component" value="Linkage Group LG02"/>
</dbReference>
<accession>A0ACC0BQT6</accession>
<sequence length="681" mass="76344">MAKVVDQTASVDEKNKGLENVEKEGEDWCFICKDGGRLVICDREDCVKAYHPGCLKKKKLPMPVKELSWDCSRHTCSECHDASAVYCYCCPTSVCLKCLDSAHFVVIREQHGFCQECRNSVLFLENKEYYEIVKEAEDLSLENVLQQLKEMKGKQKDSSCDRTEIQEKAPKFPSLSYENFRLVFLTKNAVWELLKQQPESFVTNVRGCYVRIATDGHRRKSFRVMQVEDVKRSSSGEDTDIKLQLFHLPNDLCVDLLSNGNFTEAEFAVLKRSIDDGLLKKPTFEEFQQKARMLHEVLIDYKLAVEYQQNENQISYANEKGNRPMLQQGLEKRLLLEAPYCRNFYLSTPPTVVPEEEPMPGTDLKGDEMLLPDDASNCTNLQLPDIKLLNLLADASGVKSDSKPGHGNTVVSDTDAPKKTTNAGSSRFVPRYNEFSGNGKAPASKPAGYENLKKLISELMSVASDPDTDTDADTDADADADADTDTDADADADVNLDAFLDALIKPNTASSAVDNLAFGDIKYMEEGLMLLLKRAPISEFKSMIPMANGYFKCFNLIPINFGTIYDRVKTYIRCCSVLAATEQFKRASSMDDLAAEYCSGKQHYKKQISNKEKLLFLKFEAKTSFVCVSGTAAAATETLAENSGKLKRKQDDFMETPAASAKKRRFVKVWEDFQTAKMALG</sequence>
<comment type="caution">
    <text evidence="1">The sequence shown here is derived from an EMBL/GenBank/DDBJ whole genome shotgun (WGS) entry which is preliminary data.</text>
</comment>
<dbReference type="EMBL" id="CM044702">
    <property type="protein sequence ID" value="KAI5674936.1"/>
    <property type="molecule type" value="Genomic_DNA"/>
</dbReference>
<organism evidence="1 2">
    <name type="scientific">Catharanthus roseus</name>
    <name type="common">Madagascar periwinkle</name>
    <name type="synonym">Vinca rosea</name>
    <dbReference type="NCBI Taxonomy" id="4058"/>
    <lineage>
        <taxon>Eukaryota</taxon>
        <taxon>Viridiplantae</taxon>
        <taxon>Streptophyta</taxon>
        <taxon>Embryophyta</taxon>
        <taxon>Tracheophyta</taxon>
        <taxon>Spermatophyta</taxon>
        <taxon>Magnoliopsida</taxon>
        <taxon>eudicotyledons</taxon>
        <taxon>Gunneridae</taxon>
        <taxon>Pentapetalae</taxon>
        <taxon>asterids</taxon>
        <taxon>lamiids</taxon>
        <taxon>Gentianales</taxon>
        <taxon>Apocynaceae</taxon>
        <taxon>Rauvolfioideae</taxon>
        <taxon>Vinceae</taxon>
        <taxon>Catharanthinae</taxon>
        <taxon>Catharanthus</taxon>
    </lineage>
</organism>
<name>A0ACC0BQT6_CATRO</name>
<reference evidence="2" key="1">
    <citation type="journal article" date="2023" name="Nat. Plants">
        <title>Single-cell RNA sequencing provides a high-resolution roadmap for understanding the multicellular compartmentation of specialized metabolism.</title>
        <authorList>
            <person name="Sun S."/>
            <person name="Shen X."/>
            <person name="Li Y."/>
            <person name="Li Y."/>
            <person name="Wang S."/>
            <person name="Li R."/>
            <person name="Zhang H."/>
            <person name="Shen G."/>
            <person name="Guo B."/>
            <person name="Wei J."/>
            <person name="Xu J."/>
            <person name="St-Pierre B."/>
            <person name="Chen S."/>
            <person name="Sun C."/>
        </authorList>
    </citation>
    <scope>NUCLEOTIDE SEQUENCE [LARGE SCALE GENOMIC DNA]</scope>
</reference>
<evidence type="ECO:0000313" key="2">
    <source>
        <dbReference type="Proteomes" id="UP001060085"/>
    </source>
</evidence>